<dbReference type="Proteomes" id="UP001057375">
    <property type="component" value="Unassembled WGS sequence"/>
</dbReference>
<dbReference type="Gene3D" id="3.10.10.10">
    <property type="entry name" value="HIV Type 1 Reverse Transcriptase, subunit A, domain 1"/>
    <property type="match status" value="1"/>
</dbReference>
<reference evidence="1" key="1">
    <citation type="submission" date="2022-03" db="EMBL/GenBank/DDBJ databases">
        <title>Draft genome sequence of Aduncisulcus paluster, a free-living microaerophilic Fornicata.</title>
        <authorList>
            <person name="Yuyama I."/>
            <person name="Kume K."/>
            <person name="Tamura T."/>
            <person name="Inagaki Y."/>
            <person name="Hashimoto T."/>
        </authorList>
    </citation>
    <scope>NUCLEOTIDE SEQUENCE</scope>
    <source>
        <strain evidence="1">NY0171</strain>
    </source>
</reference>
<dbReference type="EMBL" id="BQXS01003116">
    <property type="protein sequence ID" value="GKT33731.1"/>
    <property type="molecule type" value="Genomic_DNA"/>
</dbReference>
<protein>
    <submittedName>
        <fullName evidence="1">Uncharacterized protein</fullName>
    </submittedName>
</protein>
<dbReference type="PANTHER" id="PTHR24559">
    <property type="entry name" value="TRANSPOSON TY3-I GAG-POL POLYPROTEIN"/>
    <property type="match status" value="1"/>
</dbReference>
<gene>
    <name evidence="1" type="ORF">ADUPG1_002610</name>
</gene>
<dbReference type="SUPFAM" id="SSF56672">
    <property type="entry name" value="DNA/RNA polymerases"/>
    <property type="match status" value="1"/>
</dbReference>
<dbReference type="InterPro" id="IPR043128">
    <property type="entry name" value="Rev_trsase/Diguanyl_cyclase"/>
</dbReference>
<evidence type="ECO:0000313" key="2">
    <source>
        <dbReference type="Proteomes" id="UP001057375"/>
    </source>
</evidence>
<evidence type="ECO:0000313" key="1">
    <source>
        <dbReference type="EMBL" id="GKT33731.1"/>
    </source>
</evidence>
<dbReference type="Gene3D" id="3.30.70.270">
    <property type="match status" value="1"/>
</dbReference>
<accession>A0ABQ5KMK0</accession>
<comment type="caution">
    <text evidence="1">The sequence shown here is derived from an EMBL/GenBank/DDBJ whole genome shotgun (WGS) entry which is preliminary data.</text>
</comment>
<dbReference type="CDD" id="cd01647">
    <property type="entry name" value="RT_LTR"/>
    <property type="match status" value="1"/>
</dbReference>
<name>A0ABQ5KMK0_9EUKA</name>
<dbReference type="InterPro" id="IPR053134">
    <property type="entry name" value="RNA-dir_DNA_polymerase"/>
</dbReference>
<organism evidence="1 2">
    <name type="scientific">Aduncisulcus paluster</name>
    <dbReference type="NCBI Taxonomy" id="2918883"/>
    <lineage>
        <taxon>Eukaryota</taxon>
        <taxon>Metamonada</taxon>
        <taxon>Carpediemonas-like organisms</taxon>
        <taxon>Aduncisulcus</taxon>
    </lineage>
</organism>
<dbReference type="PANTHER" id="PTHR24559:SF444">
    <property type="entry name" value="REVERSE TRANSCRIPTASE DOMAIN-CONTAINING PROTEIN"/>
    <property type="match status" value="1"/>
</dbReference>
<sequence>MEELLLENEKEIIEMEAVDVVGFAVNSKFKTELAPLVEEFTKGFEIGEKARLPELKIRLKAGCEFKSRQLRRTPLKFRRFMEEEISELKKQGVIRASENPFFSPLVIVPKKGGHLRLCVDYRELNAITIPYPHPLPRIDDCIEALEGQKLFASLDLSKGFHH</sequence>
<keyword evidence="2" id="KW-1185">Reference proteome</keyword>
<feature type="non-terminal residue" evidence="1">
    <location>
        <position position="162"/>
    </location>
</feature>
<proteinExistence type="predicted"/>
<dbReference type="InterPro" id="IPR043502">
    <property type="entry name" value="DNA/RNA_pol_sf"/>
</dbReference>